<evidence type="ECO:0000313" key="9">
    <source>
        <dbReference type="EMBL" id="AIF45918.1"/>
    </source>
</evidence>
<accession>A0A075K0Y6</accession>
<dbReference type="AlphaFoldDB" id="A0A075K0Y6"/>
<evidence type="ECO:0000256" key="6">
    <source>
        <dbReference type="SAM" id="Phobius"/>
    </source>
</evidence>
<dbReference type="OrthoDB" id="8735006at2"/>
<dbReference type="InterPro" id="IPR003838">
    <property type="entry name" value="ABC3_permease_C"/>
</dbReference>
<feature type="domain" description="MacB-like periplasmic core" evidence="8">
    <location>
        <begin position="21"/>
        <end position="255"/>
    </location>
</feature>
<feature type="transmembrane region" description="Helical" evidence="6">
    <location>
        <begin position="352"/>
        <end position="379"/>
    </location>
</feature>
<dbReference type="PATRIC" id="fig|1217721.7.peg.182"/>
<evidence type="ECO:0000256" key="4">
    <source>
        <dbReference type="ARBA" id="ARBA00022989"/>
    </source>
</evidence>
<dbReference type="RefSeq" id="WP_019463851.1">
    <property type="nucleotide sequence ID" value="NZ_ALOY01000088.1"/>
</dbReference>
<protein>
    <submittedName>
        <fullName evidence="9">ABC transporter ATP-binding protein</fullName>
    </submittedName>
</protein>
<dbReference type="PANTHER" id="PTHR30572:SF18">
    <property type="entry name" value="ABC-TYPE MACROLIDE FAMILY EXPORT SYSTEM PERMEASE COMPONENT 2"/>
    <property type="match status" value="1"/>
</dbReference>
<dbReference type="PANTHER" id="PTHR30572">
    <property type="entry name" value="MEMBRANE COMPONENT OF TRANSPORTER-RELATED"/>
    <property type="match status" value="1"/>
</dbReference>
<dbReference type="InterPro" id="IPR025857">
    <property type="entry name" value="MacB_PCD"/>
</dbReference>
<feature type="domain" description="ABC3 transporter permease C-terminal" evidence="7">
    <location>
        <begin position="310"/>
        <end position="426"/>
    </location>
</feature>
<dbReference type="InterPro" id="IPR050250">
    <property type="entry name" value="Macrolide_Exporter_MacB"/>
</dbReference>
<feature type="transmembrane region" description="Helical" evidence="6">
    <location>
        <begin position="399"/>
        <end position="419"/>
    </location>
</feature>
<evidence type="ECO:0000259" key="8">
    <source>
        <dbReference type="Pfam" id="PF12704"/>
    </source>
</evidence>
<keyword evidence="4 6" id="KW-1133">Transmembrane helix</keyword>
<feature type="transmembrane region" description="Helical" evidence="6">
    <location>
        <begin position="20"/>
        <end position="44"/>
    </location>
</feature>
<evidence type="ECO:0000259" key="7">
    <source>
        <dbReference type="Pfam" id="PF02687"/>
    </source>
</evidence>
<name>A0A075K0Y6_9GAMM</name>
<evidence type="ECO:0000256" key="5">
    <source>
        <dbReference type="ARBA" id="ARBA00023136"/>
    </source>
</evidence>
<keyword evidence="3 6" id="KW-0812">Transmembrane</keyword>
<keyword evidence="10" id="KW-1185">Reference proteome</keyword>
<evidence type="ECO:0000313" key="10">
    <source>
        <dbReference type="Proteomes" id="UP000027987"/>
    </source>
</evidence>
<evidence type="ECO:0000256" key="1">
    <source>
        <dbReference type="ARBA" id="ARBA00004651"/>
    </source>
</evidence>
<dbReference type="Proteomes" id="UP000027987">
    <property type="component" value="Chromosome"/>
</dbReference>
<organism evidence="9 10">
    <name type="scientific">Dyella japonica A8</name>
    <dbReference type="NCBI Taxonomy" id="1217721"/>
    <lineage>
        <taxon>Bacteria</taxon>
        <taxon>Pseudomonadati</taxon>
        <taxon>Pseudomonadota</taxon>
        <taxon>Gammaproteobacteria</taxon>
        <taxon>Lysobacterales</taxon>
        <taxon>Rhodanobacteraceae</taxon>
        <taxon>Dyella</taxon>
    </lineage>
</organism>
<dbReference type="GO" id="GO:0005524">
    <property type="term" value="F:ATP binding"/>
    <property type="evidence" value="ECO:0007669"/>
    <property type="project" value="UniProtKB-KW"/>
</dbReference>
<proteinExistence type="predicted"/>
<keyword evidence="9" id="KW-0547">Nucleotide-binding</keyword>
<gene>
    <name evidence="9" type="ORF">HY57_00875</name>
</gene>
<reference evidence="9 10" key="1">
    <citation type="submission" date="2014-07" db="EMBL/GenBank/DDBJ databases">
        <title>Complete Genome Sequence of Dyella japonica Strain A8 Isolated from Malaysian Tropical Soil.</title>
        <authorList>
            <person name="Hui R.K.H."/>
            <person name="Chen J.-W."/>
            <person name="Chan K.-G."/>
            <person name="Leung F.C.C."/>
        </authorList>
    </citation>
    <scope>NUCLEOTIDE SEQUENCE [LARGE SCALE GENOMIC DNA]</scope>
    <source>
        <strain evidence="9 10">A8</strain>
    </source>
</reference>
<dbReference type="STRING" id="1217721.HY57_00875"/>
<evidence type="ECO:0000256" key="2">
    <source>
        <dbReference type="ARBA" id="ARBA00022475"/>
    </source>
</evidence>
<dbReference type="GO" id="GO:0005886">
    <property type="term" value="C:plasma membrane"/>
    <property type="evidence" value="ECO:0007669"/>
    <property type="project" value="UniProtKB-SubCell"/>
</dbReference>
<dbReference type="Pfam" id="PF02687">
    <property type="entry name" value="FtsX"/>
    <property type="match status" value="1"/>
</dbReference>
<dbReference type="Pfam" id="PF12704">
    <property type="entry name" value="MacB_PCD"/>
    <property type="match status" value="1"/>
</dbReference>
<dbReference type="EMBL" id="CP008884">
    <property type="protein sequence ID" value="AIF45918.1"/>
    <property type="molecule type" value="Genomic_DNA"/>
</dbReference>
<evidence type="ECO:0000256" key="3">
    <source>
        <dbReference type="ARBA" id="ARBA00022692"/>
    </source>
</evidence>
<dbReference type="KEGG" id="dja:HY57_00875"/>
<sequence>MIGYYAATAISSLRRSKALAILMILVIGLGIGASMTMITIFHVLSGDPLPGRSGQLYAPVIDPRPLARDRSEPGEPDGNFTWPDAMNLLRAHRADRQAVMAGGAVPVRPPQGGQLPFYEAGRYVTADFFAMFNAPFAAGGGWRSDEDDAHARVVVLNSELNRKLFGDASGVGHTVRLKNTDFRVVGVLDAWNPQPQFYAQINGRVYGKADQFFLPLQTAQDLGLDFNGRFSCWDGGGDARTSDHCVWLQFWVQLDTTAKAVAYRDFLGHYWHQQQAHGRMPRPASPQLFGLMDWLARQHAIPDDLRLQLSLSLGFLAVCMLNVVGLLLATFLRRGGEISVRRALGARRWEIFLQLGVESCVIGLAGGSLGLGIAFLGLWSVRQRPDGYAQLAQMDASMLFGTFALALVASVIAGLLPAWRACRIPPALQLKTQ</sequence>
<keyword evidence="9" id="KW-0067">ATP-binding</keyword>
<dbReference type="GO" id="GO:0022857">
    <property type="term" value="F:transmembrane transporter activity"/>
    <property type="evidence" value="ECO:0007669"/>
    <property type="project" value="TreeGrafter"/>
</dbReference>
<dbReference type="HOGENOM" id="CLU_625346_0_0_6"/>
<comment type="subcellular location">
    <subcellularLocation>
        <location evidence="1">Cell membrane</location>
        <topology evidence="1">Multi-pass membrane protein</topology>
    </subcellularLocation>
</comment>
<keyword evidence="2" id="KW-1003">Cell membrane</keyword>
<keyword evidence="5 6" id="KW-0472">Membrane</keyword>
<feature type="transmembrane region" description="Helical" evidence="6">
    <location>
        <begin position="311"/>
        <end position="332"/>
    </location>
</feature>